<sequence>MNHLSNWVREEGAPAISAVGNQASELQRRERGILSWQLTPNTISETTTHGNTDRFGLSDLFHTQRKSSLAPGACLAYGVQSRWHRVGHRSPTGGASSTELPRRVF</sequence>
<dbReference type="Proteomes" id="UP001632037">
    <property type="component" value="Unassembled WGS sequence"/>
</dbReference>
<reference evidence="2 3" key="1">
    <citation type="submission" date="2024-09" db="EMBL/GenBank/DDBJ databases">
        <title>Genome sequencing and assembly of Phytophthora oleae, isolate VK10A, causative agent of rot of olive drupes.</title>
        <authorList>
            <person name="Conti Taguali S."/>
            <person name="Riolo M."/>
            <person name="La Spada F."/>
            <person name="Cacciola S.O."/>
            <person name="Dionisio G."/>
        </authorList>
    </citation>
    <scope>NUCLEOTIDE SEQUENCE [LARGE SCALE GENOMIC DNA]</scope>
    <source>
        <strain evidence="2 3">VK10A</strain>
    </source>
</reference>
<evidence type="ECO:0000313" key="3">
    <source>
        <dbReference type="Proteomes" id="UP001632037"/>
    </source>
</evidence>
<dbReference type="AlphaFoldDB" id="A0ABD3FEY8"/>
<name>A0ABD3FEY8_9STRA</name>
<feature type="region of interest" description="Disordered" evidence="1">
    <location>
        <begin position="86"/>
        <end position="105"/>
    </location>
</feature>
<comment type="caution">
    <text evidence="2">The sequence shown here is derived from an EMBL/GenBank/DDBJ whole genome shotgun (WGS) entry which is preliminary data.</text>
</comment>
<dbReference type="EMBL" id="JBIMZQ010000020">
    <property type="protein sequence ID" value="KAL3665523.1"/>
    <property type="molecule type" value="Genomic_DNA"/>
</dbReference>
<proteinExistence type="predicted"/>
<evidence type="ECO:0000256" key="1">
    <source>
        <dbReference type="SAM" id="MobiDB-lite"/>
    </source>
</evidence>
<accession>A0ABD3FEY8</accession>
<gene>
    <name evidence="2" type="ORF">V7S43_009558</name>
</gene>
<organism evidence="2 3">
    <name type="scientific">Phytophthora oleae</name>
    <dbReference type="NCBI Taxonomy" id="2107226"/>
    <lineage>
        <taxon>Eukaryota</taxon>
        <taxon>Sar</taxon>
        <taxon>Stramenopiles</taxon>
        <taxon>Oomycota</taxon>
        <taxon>Peronosporomycetes</taxon>
        <taxon>Peronosporales</taxon>
        <taxon>Peronosporaceae</taxon>
        <taxon>Phytophthora</taxon>
    </lineage>
</organism>
<protein>
    <submittedName>
        <fullName evidence="2">Uncharacterized protein</fullName>
    </submittedName>
</protein>
<evidence type="ECO:0000313" key="2">
    <source>
        <dbReference type="EMBL" id="KAL3665523.1"/>
    </source>
</evidence>
<keyword evidence="3" id="KW-1185">Reference proteome</keyword>